<protein>
    <submittedName>
        <fullName evidence="2">Uncharacterized protein</fullName>
    </submittedName>
</protein>
<evidence type="ECO:0000313" key="2">
    <source>
        <dbReference type="EMBL" id="XCO76037.1"/>
    </source>
</evidence>
<name>A0AAU8MZ01_9GAMM</name>
<evidence type="ECO:0000256" key="1">
    <source>
        <dbReference type="SAM" id="SignalP"/>
    </source>
</evidence>
<proteinExistence type="predicted"/>
<sequence>MFCIRALPPLIVAVAAAIAFVPSARAHETLPPDWCLDSKREAEIVAKFEFDGDELREVADKCGIVEHDDWLTASATLAAYCKIVTPLKDAVPFVFGPDSYAGKGHHTEYRLDDGATGVCAVCPPPPAK</sequence>
<gene>
    <name evidence="2" type="ORF">ABU614_04420</name>
</gene>
<feature type="signal peptide" evidence="1">
    <location>
        <begin position="1"/>
        <end position="26"/>
    </location>
</feature>
<dbReference type="AlphaFoldDB" id="A0AAU8MZ01"/>
<reference evidence="2" key="1">
    <citation type="submission" date="2024-06" db="EMBL/GenBank/DDBJ databases">
        <authorList>
            <person name="Li S."/>
        </authorList>
    </citation>
    <scope>NUCLEOTIDE SEQUENCE</scope>
    <source>
        <strain evidence="2">SR10</strain>
    </source>
</reference>
<organism evidence="2">
    <name type="scientific">Lysobacter firmicutimachus</name>
    <dbReference type="NCBI Taxonomy" id="1792846"/>
    <lineage>
        <taxon>Bacteria</taxon>
        <taxon>Pseudomonadati</taxon>
        <taxon>Pseudomonadota</taxon>
        <taxon>Gammaproteobacteria</taxon>
        <taxon>Lysobacterales</taxon>
        <taxon>Lysobacteraceae</taxon>
        <taxon>Lysobacter</taxon>
    </lineage>
</organism>
<dbReference type="EMBL" id="CP159925">
    <property type="protein sequence ID" value="XCO76037.1"/>
    <property type="molecule type" value="Genomic_DNA"/>
</dbReference>
<keyword evidence="1" id="KW-0732">Signal</keyword>
<accession>A0AAU8MZ01</accession>
<feature type="chain" id="PRO_5043795753" evidence="1">
    <location>
        <begin position="27"/>
        <end position="128"/>
    </location>
</feature>
<dbReference type="RefSeq" id="WP_363799400.1">
    <property type="nucleotide sequence ID" value="NZ_CP159925.1"/>
</dbReference>